<dbReference type="InterPro" id="IPR036508">
    <property type="entry name" value="Chitin-bd_dom_sf"/>
</dbReference>
<keyword evidence="3" id="KW-1185">Reference proteome</keyword>
<sequence>MCDEIECPLRSPHLSCGDGYSFDMEIQECAPVPRETELCPPPKPILPVLNCRGVPGTCTVYEVCKPERANMTMCTEVECPLRQPNLNCGPGYSFHIETQKCATIPQETELCLPSTPPPPVSKCRGVPGTCTVYEVCKPEKANMTMCTEVECPYRQPYLSCGTGFSFHIETQKCAIIPQETELCPPPKPILPVLNCRGVPGTCTVYEVCKPGRANITMCTEVECPLRQPNLNCGPGYSFHIETQKCAIIPQETELCPPPKPTLPVWYCRGVPGTCTVYEVCKPERANMTMCTEVECPLRQPNLSCGSGYSFHIETQKCAIIPQETELCPPPEPPLPAWYCRGVPGTCTVYEVCKPERANMTMCTEVECPLRQPNLSCGPGYSFHIETQKCATIPQDSDQCHSLNGFPCEGVPGTCQVLEICNPRRTSMTLCKEIRCPIRGPNLSCGEGYLFDTDAQKCVKPPALPELCSDSDNITINEVDLLPCEYNGHIPETDYVKRRFCDKIPLCEGNRFLSAPELCEGYFECIRRPDGSYTAEERSCPLGLLYSFKNKICERSPSAEERCQFF</sequence>
<dbReference type="GO" id="GO:0008061">
    <property type="term" value="F:chitin binding"/>
    <property type="evidence" value="ECO:0007669"/>
    <property type="project" value="InterPro"/>
</dbReference>
<proteinExistence type="predicted"/>
<dbReference type="InterPro" id="IPR002557">
    <property type="entry name" value="Chitin-bd_dom"/>
</dbReference>
<dbReference type="EMBL" id="JAXCGZ010003951">
    <property type="protein sequence ID" value="KAK7082608.1"/>
    <property type="molecule type" value="Genomic_DNA"/>
</dbReference>
<evidence type="ECO:0000313" key="2">
    <source>
        <dbReference type="EMBL" id="KAK7082608.1"/>
    </source>
</evidence>
<organism evidence="2 3">
    <name type="scientific">Halocaridina rubra</name>
    <name type="common">Hawaiian red shrimp</name>
    <dbReference type="NCBI Taxonomy" id="373956"/>
    <lineage>
        <taxon>Eukaryota</taxon>
        <taxon>Metazoa</taxon>
        <taxon>Ecdysozoa</taxon>
        <taxon>Arthropoda</taxon>
        <taxon>Crustacea</taxon>
        <taxon>Multicrustacea</taxon>
        <taxon>Malacostraca</taxon>
        <taxon>Eumalacostraca</taxon>
        <taxon>Eucarida</taxon>
        <taxon>Decapoda</taxon>
        <taxon>Pleocyemata</taxon>
        <taxon>Caridea</taxon>
        <taxon>Atyoidea</taxon>
        <taxon>Atyidae</taxon>
        <taxon>Halocaridina</taxon>
    </lineage>
</organism>
<feature type="domain" description="Chitin-binding type-2" evidence="1">
    <location>
        <begin position="503"/>
        <end position="564"/>
    </location>
</feature>
<reference evidence="2 3" key="1">
    <citation type="submission" date="2023-11" db="EMBL/GenBank/DDBJ databases">
        <title>Halocaridina rubra genome assembly.</title>
        <authorList>
            <person name="Smith C."/>
        </authorList>
    </citation>
    <scope>NUCLEOTIDE SEQUENCE [LARGE SCALE GENOMIC DNA]</scope>
    <source>
        <strain evidence="2">EP-1</strain>
        <tissue evidence="2">Whole</tissue>
    </source>
</reference>
<accession>A0AAN8XJ52</accession>
<gene>
    <name evidence="2" type="ORF">SK128_005847</name>
</gene>
<dbReference type="GO" id="GO:0005576">
    <property type="term" value="C:extracellular region"/>
    <property type="evidence" value="ECO:0007669"/>
    <property type="project" value="InterPro"/>
</dbReference>
<dbReference type="Proteomes" id="UP001381693">
    <property type="component" value="Unassembled WGS sequence"/>
</dbReference>
<evidence type="ECO:0000259" key="1">
    <source>
        <dbReference type="PROSITE" id="PS50940"/>
    </source>
</evidence>
<comment type="caution">
    <text evidence="2">The sequence shown here is derived from an EMBL/GenBank/DDBJ whole genome shotgun (WGS) entry which is preliminary data.</text>
</comment>
<name>A0AAN8XJ52_HALRR</name>
<dbReference type="PROSITE" id="PS50940">
    <property type="entry name" value="CHIT_BIND_II"/>
    <property type="match status" value="1"/>
</dbReference>
<dbReference type="AlphaFoldDB" id="A0AAN8XJ52"/>
<dbReference type="SUPFAM" id="SSF57625">
    <property type="entry name" value="Invertebrate chitin-binding proteins"/>
    <property type="match status" value="1"/>
</dbReference>
<evidence type="ECO:0000313" key="3">
    <source>
        <dbReference type="Proteomes" id="UP001381693"/>
    </source>
</evidence>
<protein>
    <recommendedName>
        <fullName evidence="1">Chitin-binding type-2 domain-containing protein</fullName>
    </recommendedName>
</protein>